<dbReference type="InterPro" id="IPR051690">
    <property type="entry name" value="PseI-like"/>
</dbReference>
<dbReference type="GO" id="GO:0047444">
    <property type="term" value="F:N-acylneuraminate-9-phosphate synthase activity"/>
    <property type="evidence" value="ECO:0007669"/>
    <property type="project" value="TreeGrafter"/>
</dbReference>
<dbReference type="InterPro" id="IPR057736">
    <property type="entry name" value="SAF_PseI/NeuA/NeuB"/>
</dbReference>
<protein>
    <recommendedName>
        <fullName evidence="1">AFP-like domain-containing protein</fullName>
    </recommendedName>
</protein>
<dbReference type="SUPFAM" id="SSF51269">
    <property type="entry name" value="AFP III-like domain"/>
    <property type="match status" value="1"/>
</dbReference>
<name>A0A0F9K2G6_9ZZZZ</name>
<dbReference type="InterPro" id="IPR013132">
    <property type="entry name" value="PseI/NeuA/B-like_N"/>
</dbReference>
<dbReference type="PANTHER" id="PTHR42966">
    <property type="entry name" value="N-ACETYLNEURAMINATE SYNTHASE"/>
    <property type="match status" value="1"/>
</dbReference>
<dbReference type="CDD" id="cd11615">
    <property type="entry name" value="SAF_NeuB_like"/>
    <property type="match status" value="1"/>
</dbReference>
<dbReference type="GO" id="GO:0016051">
    <property type="term" value="P:carbohydrate biosynthetic process"/>
    <property type="evidence" value="ECO:0007669"/>
    <property type="project" value="InterPro"/>
</dbReference>
<accession>A0A0F9K2G6</accession>
<sequence length="345" mass="39363">MRNKVNLKREKNSCFIIAEAGVNNNGSLEIAKKLVNIAKKSGVDAVKFQNFHAEELVSLNAKKVSYQYRAKEETQYEMLKNLELKFEDTLKLKNYCIKKEIEFMSTPYDIQSVEFLNKIGVERFKVASADIINKPLIKAIAETKKQIILSCGMATLGEIERTVSFIKKIGNNDIILLHCIVSYPTPYDQVNMNILKTLKRAFGLPVGYSDHTLGIEVPIMAVALGAKVIEKHITLDRTMVGPDHFASLELDDLTKMVKAIRNIEKAFGVYLKKIPKVEKENLYFMRRSLHLKHNTMKGDIITVENLKITRPFDGIEPWHLESILGKKIKNDVNEDNPLKWKDVLN</sequence>
<proteinExistence type="predicted"/>
<organism evidence="2">
    <name type="scientific">marine sediment metagenome</name>
    <dbReference type="NCBI Taxonomy" id="412755"/>
    <lineage>
        <taxon>unclassified sequences</taxon>
        <taxon>metagenomes</taxon>
        <taxon>ecological metagenomes</taxon>
    </lineage>
</organism>
<dbReference type="SUPFAM" id="SSF51569">
    <property type="entry name" value="Aldolase"/>
    <property type="match status" value="1"/>
</dbReference>
<dbReference type="Gene3D" id="3.90.1210.10">
    <property type="entry name" value="Antifreeze-like/N-acetylneuraminic acid synthase C-terminal domain"/>
    <property type="match status" value="1"/>
</dbReference>
<reference evidence="2" key="1">
    <citation type="journal article" date="2015" name="Nature">
        <title>Complex archaea that bridge the gap between prokaryotes and eukaryotes.</title>
        <authorList>
            <person name="Spang A."/>
            <person name="Saw J.H."/>
            <person name="Jorgensen S.L."/>
            <person name="Zaremba-Niedzwiedzka K."/>
            <person name="Martijn J."/>
            <person name="Lind A.E."/>
            <person name="van Eijk R."/>
            <person name="Schleper C."/>
            <person name="Guy L."/>
            <person name="Ettema T.J."/>
        </authorList>
    </citation>
    <scope>NUCLEOTIDE SEQUENCE</scope>
</reference>
<comment type="caution">
    <text evidence="2">The sequence shown here is derived from an EMBL/GenBank/DDBJ whole genome shotgun (WGS) entry which is preliminary data.</text>
</comment>
<dbReference type="Gene3D" id="3.20.20.70">
    <property type="entry name" value="Aldolase class I"/>
    <property type="match status" value="1"/>
</dbReference>
<evidence type="ECO:0000259" key="1">
    <source>
        <dbReference type="PROSITE" id="PS50844"/>
    </source>
</evidence>
<dbReference type="AlphaFoldDB" id="A0A0F9K2G6"/>
<evidence type="ECO:0000313" key="2">
    <source>
        <dbReference type="EMBL" id="KKM16308.1"/>
    </source>
</evidence>
<gene>
    <name evidence="2" type="ORF">LCGC14_1687140</name>
</gene>
<dbReference type="InterPro" id="IPR036732">
    <property type="entry name" value="AFP_Neu5c_C_sf"/>
</dbReference>
<dbReference type="Pfam" id="PF08666">
    <property type="entry name" value="SAF"/>
    <property type="match status" value="1"/>
</dbReference>
<dbReference type="Pfam" id="PF03102">
    <property type="entry name" value="NeuB"/>
    <property type="match status" value="1"/>
</dbReference>
<dbReference type="InterPro" id="IPR006190">
    <property type="entry name" value="SAF_AFP_Neu5Ac"/>
</dbReference>
<dbReference type="InterPro" id="IPR013785">
    <property type="entry name" value="Aldolase_TIM"/>
</dbReference>
<dbReference type="NCBIfam" id="TIGR03569">
    <property type="entry name" value="NeuB_NnaB"/>
    <property type="match status" value="1"/>
</dbReference>
<dbReference type="InterPro" id="IPR013974">
    <property type="entry name" value="SAF"/>
</dbReference>
<dbReference type="InterPro" id="IPR020007">
    <property type="entry name" value="NeuB/NeuA"/>
</dbReference>
<dbReference type="EMBL" id="LAZR01014702">
    <property type="protein sequence ID" value="KKM16308.1"/>
    <property type="molecule type" value="Genomic_DNA"/>
</dbReference>
<dbReference type="PANTHER" id="PTHR42966:SF1">
    <property type="entry name" value="SIALIC ACID SYNTHASE"/>
    <property type="match status" value="1"/>
</dbReference>
<dbReference type="PROSITE" id="PS50844">
    <property type="entry name" value="AFP_LIKE"/>
    <property type="match status" value="1"/>
</dbReference>
<feature type="domain" description="AFP-like" evidence="1">
    <location>
        <begin position="288"/>
        <end position="345"/>
    </location>
</feature>